<accession>X1V547</accession>
<evidence type="ECO:0000313" key="1">
    <source>
        <dbReference type="EMBL" id="GAJ07281.1"/>
    </source>
</evidence>
<dbReference type="AlphaFoldDB" id="X1V547"/>
<reference evidence="1" key="1">
    <citation type="journal article" date="2014" name="Front. Microbiol.">
        <title>High frequency of phylogenetically diverse reductive dehalogenase-homologous genes in deep subseafloor sedimentary metagenomes.</title>
        <authorList>
            <person name="Kawai M."/>
            <person name="Futagami T."/>
            <person name="Toyoda A."/>
            <person name="Takaki Y."/>
            <person name="Nishi S."/>
            <person name="Hori S."/>
            <person name="Arai W."/>
            <person name="Tsubouchi T."/>
            <person name="Morono Y."/>
            <person name="Uchiyama I."/>
            <person name="Ito T."/>
            <person name="Fujiyama A."/>
            <person name="Inagaki F."/>
            <person name="Takami H."/>
        </authorList>
    </citation>
    <scope>NUCLEOTIDE SEQUENCE</scope>
    <source>
        <strain evidence="1">Expedition CK06-06</strain>
    </source>
</reference>
<sequence>MEAGQIKQIISRALVSFSGTTSGDGLDNGTTVVCSDLTARPDYDGQQLLIAEGAYAGQVRDIDGATDGAGGTVTVFPAFDGKIVEGINFHILTGLPALAEINDIKGTGWTDENLTTIDALI</sequence>
<dbReference type="EMBL" id="BARW01031888">
    <property type="protein sequence ID" value="GAJ07281.1"/>
    <property type="molecule type" value="Genomic_DNA"/>
</dbReference>
<gene>
    <name evidence="1" type="ORF">S12H4_50603</name>
</gene>
<comment type="caution">
    <text evidence="1">The sequence shown here is derived from an EMBL/GenBank/DDBJ whole genome shotgun (WGS) entry which is preliminary data.</text>
</comment>
<protein>
    <submittedName>
        <fullName evidence="1">Uncharacterized protein</fullName>
    </submittedName>
</protein>
<feature type="non-terminal residue" evidence="1">
    <location>
        <position position="121"/>
    </location>
</feature>
<proteinExistence type="predicted"/>
<organism evidence="1">
    <name type="scientific">marine sediment metagenome</name>
    <dbReference type="NCBI Taxonomy" id="412755"/>
    <lineage>
        <taxon>unclassified sequences</taxon>
        <taxon>metagenomes</taxon>
        <taxon>ecological metagenomes</taxon>
    </lineage>
</organism>
<name>X1V547_9ZZZZ</name>